<comment type="similarity">
    <text evidence="4 12">Belongs to the GMC oxidoreductase family.</text>
</comment>
<dbReference type="AlphaFoldDB" id="A0A3S3N5D2"/>
<evidence type="ECO:0000256" key="13">
    <source>
        <dbReference type="PIRSR" id="PIRSR028937-1"/>
    </source>
</evidence>
<dbReference type="OrthoDB" id="269227at2759"/>
<evidence type="ECO:0000256" key="4">
    <source>
        <dbReference type="ARBA" id="ARBA00010790"/>
    </source>
</evidence>
<evidence type="ECO:0000256" key="8">
    <source>
        <dbReference type="ARBA" id="ARBA00022827"/>
    </source>
</evidence>
<proteinExistence type="inferred from homology"/>
<dbReference type="PANTHER" id="PTHR46056:SF4">
    <property type="entry name" value="LONG-CHAIN-ALCOHOL OXIDASE FAO4A"/>
    <property type="match status" value="1"/>
</dbReference>
<keyword evidence="8 14" id="KW-0274">FAD</keyword>
<dbReference type="SUPFAM" id="SSF51905">
    <property type="entry name" value="FAD/NAD(P)-binding domain"/>
    <property type="match status" value="1"/>
</dbReference>
<evidence type="ECO:0000256" key="11">
    <source>
        <dbReference type="ARBA" id="ARBA00023136"/>
    </source>
</evidence>
<evidence type="ECO:0000256" key="14">
    <source>
        <dbReference type="PIRSR" id="PIRSR028937-2"/>
    </source>
</evidence>
<dbReference type="InterPro" id="IPR012400">
    <property type="entry name" value="Long_Oxdase"/>
</dbReference>
<keyword evidence="7" id="KW-0812">Transmembrane</keyword>
<comment type="subcellular location">
    <subcellularLocation>
        <location evidence="3 12">Membrane</location>
    </subcellularLocation>
</comment>
<dbReference type="InterPro" id="IPR007867">
    <property type="entry name" value="GMC_OxRtase_C"/>
</dbReference>
<keyword evidence="9" id="KW-1133">Transmembrane helix</keyword>
<evidence type="ECO:0000256" key="5">
    <source>
        <dbReference type="ARBA" id="ARBA00013125"/>
    </source>
</evidence>
<dbReference type="Pfam" id="PF05199">
    <property type="entry name" value="GMC_oxred_C"/>
    <property type="match status" value="1"/>
</dbReference>
<dbReference type="GO" id="GO:0046577">
    <property type="term" value="F:long-chain-alcohol oxidase activity"/>
    <property type="evidence" value="ECO:0007669"/>
    <property type="project" value="UniProtKB-EC"/>
</dbReference>
<evidence type="ECO:0000256" key="1">
    <source>
        <dbReference type="ARBA" id="ARBA00000920"/>
    </source>
</evidence>
<organism evidence="18 19">
    <name type="scientific">Cinnamomum micranthum f. kanehirae</name>
    <dbReference type="NCBI Taxonomy" id="337451"/>
    <lineage>
        <taxon>Eukaryota</taxon>
        <taxon>Viridiplantae</taxon>
        <taxon>Streptophyta</taxon>
        <taxon>Embryophyta</taxon>
        <taxon>Tracheophyta</taxon>
        <taxon>Spermatophyta</taxon>
        <taxon>Magnoliopsida</taxon>
        <taxon>Magnoliidae</taxon>
        <taxon>Laurales</taxon>
        <taxon>Lauraceae</taxon>
        <taxon>Cinnamomum</taxon>
    </lineage>
</organism>
<evidence type="ECO:0000256" key="2">
    <source>
        <dbReference type="ARBA" id="ARBA00003842"/>
    </source>
</evidence>
<comment type="catalytic activity">
    <reaction evidence="1 12">
        <text>a long-chain primary fatty alcohol + O2 = a long-chain fatty aldehyde + H2O2</text>
        <dbReference type="Rhea" id="RHEA:22756"/>
        <dbReference type="ChEBI" id="CHEBI:15379"/>
        <dbReference type="ChEBI" id="CHEBI:16240"/>
        <dbReference type="ChEBI" id="CHEBI:17176"/>
        <dbReference type="ChEBI" id="CHEBI:77396"/>
        <dbReference type="EC" id="1.1.3.20"/>
    </reaction>
</comment>
<comment type="function">
    <text evidence="2 12">Long-chain fatty alcohol oxidase involved in the omega-oxidation pathway of lipid degradation.</text>
</comment>
<dbReference type="EC" id="1.1.3.20" evidence="5 12"/>
<evidence type="ECO:0000313" key="19">
    <source>
        <dbReference type="Proteomes" id="UP000283530"/>
    </source>
</evidence>
<keyword evidence="11 12" id="KW-0472">Membrane</keyword>
<feature type="active site" description="Proton acceptor" evidence="13">
    <location>
        <position position="707"/>
    </location>
</feature>
<dbReference type="InterPro" id="IPR036188">
    <property type="entry name" value="FAD/NAD-bd_sf"/>
</dbReference>
<evidence type="ECO:0000256" key="7">
    <source>
        <dbReference type="ARBA" id="ARBA00022692"/>
    </source>
</evidence>
<evidence type="ECO:0000256" key="3">
    <source>
        <dbReference type="ARBA" id="ARBA00004370"/>
    </source>
</evidence>
<reference evidence="18 19" key="1">
    <citation type="journal article" date="2019" name="Nat. Plants">
        <title>Stout camphor tree genome fills gaps in understanding of flowering plant genome evolution.</title>
        <authorList>
            <person name="Chaw S.M."/>
            <person name="Liu Y.C."/>
            <person name="Wu Y.W."/>
            <person name="Wang H.Y."/>
            <person name="Lin C.I."/>
            <person name="Wu C.S."/>
            <person name="Ke H.M."/>
            <person name="Chang L.Y."/>
            <person name="Hsu C.Y."/>
            <person name="Yang H.T."/>
            <person name="Sudianto E."/>
            <person name="Hsu M.H."/>
            <person name="Wu K.P."/>
            <person name="Wang L.N."/>
            <person name="Leebens-Mack J.H."/>
            <person name="Tsai I.J."/>
        </authorList>
    </citation>
    <scope>NUCLEOTIDE SEQUENCE [LARGE SCALE GENOMIC DNA]</scope>
    <source>
        <strain evidence="19">cv. Chaw 1501</strain>
        <tissue evidence="18">Young leaves</tissue>
    </source>
</reference>
<dbReference type="STRING" id="337451.A0A3S3N5D2"/>
<dbReference type="GO" id="GO:0050660">
    <property type="term" value="F:flavin adenine dinucleotide binding"/>
    <property type="evidence" value="ECO:0007669"/>
    <property type="project" value="InterPro"/>
</dbReference>
<comment type="caution">
    <text evidence="18">The sequence shown here is derived from an EMBL/GenBank/DDBJ whole genome shotgun (WGS) entry which is preliminary data.</text>
</comment>
<dbReference type="EMBL" id="QPKB01000003">
    <property type="protein sequence ID" value="RWR81126.1"/>
    <property type="molecule type" value="Genomic_DNA"/>
</dbReference>
<evidence type="ECO:0000256" key="6">
    <source>
        <dbReference type="ARBA" id="ARBA00022630"/>
    </source>
</evidence>
<feature type="domain" description="Glucose-methanol-choline oxidoreductase C-terminal" evidence="17">
    <location>
        <begin position="634"/>
        <end position="759"/>
    </location>
</feature>
<feature type="domain" description="Glucose-methanol-choline oxidoreductase N-terminal" evidence="16">
    <location>
        <begin position="315"/>
        <end position="533"/>
    </location>
</feature>
<keyword evidence="10 12" id="KW-0560">Oxidoreductase</keyword>
<dbReference type="Gene3D" id="3.50.50.60">
    <property type="entry name" value="FAD/NAD(P)-binding domain"/>
    <property type="match status" value="2"/>
</dbReference>
<feature type="region of interest" description="Disordered" evidence="15">
    <location>
        <begin position="1"/>
        <end position="30"/>
    </location>
</feature>
<keyword evidence="6" id="KW-0285">Flavoprotein</keyword>
<evidence type="ECO:0000256" key="12">
    <source>
        <dbReference type="PIRNR" id="PIRNR028937"/>
    </source>
</evidence>
<evidence type="ECO:0000313" key="18">
    <source>
        <dbReference type="EMBL" id="RWR81126.1"/>
    </source>
</evidence>
<name>A0A3S3N5D2_9MAGN</name>
<protein>
    <recommendedName>
        <fullName evidence="5 12">Long-chain-alcohol oxidase</fullName>
        <ecNumber evidence="5 12">1.1.3.20</ecNumber>
    </recommendedName>
</protein>
<evidence type="ECO:0000256" key="10">
    <source>
        <dbReference type="ARBA" id="ARBA00023002"/>
    </source>
</evidence>
<dbReference type="InterPro" id="IPR000172">
    <property type="entry name" value="GMC_OxRdtase_N"/>
</dbReference>
<evidence type="ECO:0000256" key="9">
    <source>
        <dbReference type="ARBA" id="ARBA00022989"/>
    </source>
</evidence>
<feature type="binding site" evidence="14">
    <location>
        <begin position="267"/>
        <end position="282"/>
    </location>
    <ligand>
        <name>FAD</name>
        <dbReference type="ChEBI" id="CHEBI:57692"/>
    </ligand>
</feature>
<gene>
    <name evidence="18" type="ORF">CKAN_00979500</name>
</gene>
<evidence type="ECO:0000259" key="17">
    <source>
        <dbReference type="Pfam" id="PF05199"/>
    </source>
</evidence>
<dbReference type="GO" id="GO:0016020">
    <property type="term" value="C:membrane"/>
    <property type="evidence" value="ECO:0007669"/>
    <property type="project" value="UniProtKB-SubCell"/>
</dbReference>
<dbReference type="Pfam" id="PF00732">
    <property type="entry name" value="GMC_oxred_N"/>
    <property type="match status" value="1"/>
</dbReference>
<evidence type="ECO:0000259" key="16">
    <source>
        <dbReference type="Pfam" id="PF00732"/>
    </source>
</evidence>
<sequence length="777" mass="85020">MDHSKTKVMSNGNGGLHHHHLHNQSSTPHRLLRGGKFPYVNKLSAREMISLTAICDTFLPSMDISGTGDESLATFYATSASMAGTPESLGGFLSGRLEHPAISLLRVGLWFLSTWYGTFVMCGFASLSSHFPYFQSFPQLPLRTREKILQSWFFSYFSLLSMFSKCMKYLTLRIFFSQVDENNYNPSWKALGYCGPDPDFTNQTQEEEASATEEELFGPLCKALVDLQNPKQVLLQTFQKAGFPVSVPINLRRTILSPQPPCLTISCDAVVVGSGAGGGVVAGVLAKAGYKVLVLEKGDYMARRNLSLLEGPSADQMYESGGLLASDNLSALFLAGSTVGGGSAINWSASFRTPAHVTTEWCSEHGLQLFGTKAYDHALDVVCERMGVQQDVVNEGFNSAVLRRGCLELGYPVNNVPRNSPPDHSCGWCHLGCKDGKKKGTQETWLIDLLQSGNGLILPRSNALKILHKKDEGGKKVATGVVFEFKNGREIKETYIVESKVTVVACGALMTPSLLRRSGLKNANIGKHLHIHPTVMAWGYFPETSSEWPAEMKSYNSGIMTAMSTVVANSDTSGYGAVIQTPALHPGMFSVVMPWISAFDIKQRMSRFSRTVHLFELARDKGSGWVGNYPKSLTYSLDAVDEENLQWGLEKMLRILAAAGAEEIGTHHQTGMKLRVKDAAPEEFERFVKEASTMKLKDLLTPVSSAHQMGSCRMGVDPKRSAVNERGETWEVKGLFVADTSVFPTALGINPMVTAQAIAFCTAQSILEVLQKKVKGD</sequence>
<dbReference type="PANTHER" id="PTHR46056">
    <property type="entry name" value="LONG-CHAIN-ALCOHOL OXIDASE"/>
    <property type="match status" value="1"/>
</dbReference>
<evidence type="ECO:0000256" key="15">
    <source>
        <dbReference type="SAM" id="MobiDB-lite"/>
    </source>
</evidence>
<dbReference type="Proteomes" id="UP000283530">
    <property type="component" value="Unassembled WGS sequence"/>
</dbReference>
<keyword evidence="19" id="KW-1185">Reference proteome</keyword>
<accession>A0A3S3N5D2</accession>
<dbReference type="PIRSF" id="PIRSF028937">
    <property type="entry name" value="Lg_Ch_AO"/>
    <property type="match status" value="1"/>
</dbReference>